<gene>
    <name evidence="2" type="ORF">CEP52_005235</name>
</gene>
<feature type="region of interest" description="Disordered" evidence="1">
    <location>
        <begin position="1"/>
        <end position="69"/>
    </location>
</feature>
<comment type="caution">
    <text evidence="2">The sequence shown here is derived from an EMBL/GenBank/DDBJ whole genome shotgun (WGS) entry which is preliminary data.</text>
</comment>
<accession>A0A428TZL0</accession>
<organism evidence="2 3">
    <name type="scientific">Fusarium oligoseptatum</name>
    <dbReference type="NCBI Taxonomy" id="2604345"/>
    <lineage>
        <taxon>Eukaryota</taxon>
        <taxon>Fungi</taxon>
        <taxon>Dikarya</taxon>
        <taxon>Ascomycota</taxon>
        <taxon>Pezizomycotina</taxon>
        <taxon>Sordariomycetes</taxon>
        <taxon>Hypocreomycetidae</taxon>
        <taxon>Hypocreales</taxon>
        <taxon>Nectriaceae</taxon>
        <taxon>Fusarium</taxon>
        <taxon>Fusarium solani species complex</taxon>
    </lineage>
</organism>
<feature type="compositionally biased region" description="Basic residues" evidence="1">
    <location>
        <begin position="47"/>
        <end position="57"/>
    </location>
</feature>
<dbReference type="EMBL" id="NKCK01000040">
    <property type="protein sequence ID" value="RSM07446.1"/>
    <property type="molecule type" value="Genomic_DNA"/>
</dbReference>
<feature type="compositionally biased region" description="Basic residues" evidence="1">
    <location>
        <begin position="1"/>
        <end position="23"/>
    </location>
</feature>
<evidence type="ECO:0000313" key="3">
    <source>
        <dbReference type="Proteomes" id="UP000287144"/>
    </source>
</evidence>
<proteinExistence type="predicted"/>
<reference evidence="2 3" key="1">
    <citation type="submission" date="2017-06" db="EMBL/GenBank/DDBJ databases">
        <title>Comparative genomic analysis of Ambrosia Fusariam Clade fungi.</title>
        <authorList>
            <person name="Stajich J.E."/>
            <person name="Carrillo J."/>
            <person name="Kijimoto T."/>
            <person name="Eskalen A."/>
            <person name="O'Donnell K."/>
            <person name="Kasson M."/>
        </authorList>
    </citation>
    <scope>NUCLEOTIDE SEQUENCE [LARGE SCALE GENOMIC DNA]</scope>
    <source>
        <strain evidence="2 3">NRRL62579</strain>
    </source>
</reference>
<evidence type="ECO:0000256" key="1">
    <source>
        <dbReference type="SAM" id="MobiDB-lite"/>
    </source>
</evidence>
<dbReference type="Proteomes" id="UP000287144">
    <property type="component" value="Unassembled WGS sequence"/>
</dbReference>
<evidence type="ECO:0000313" key="2">
    <source>
        <dbReference type="EMBL" id="RSM07446.1"/>
    </source>
</evidence>
<name>A0A428TZL0_9HYPO</name>
<dbReference type="AlphaFoldDB" id="A0A428TZL0"/>
<sequence length="143" mass="16897">MPARSRKPHPHGRLQHHIRRRLNHPPLSNPPTSPSRPKSQTPTRLPIQRRRRRRRHNNPPPPSHPKRISIPTITLQVGFHRDIMRLCRGKHAILLRPTKKTSNDNTTIELREQLASRTEGISIYRVYRRLHYLGIHHSLQSRL</sequence>
<keyword evidence="3" id="KW-1185">Reference proteome</keyword>
<protein>
    <submittedName>
        <fullName evidence="2">Uncharacterized protein</fullName>
    </submittedName>
</protein>